<organism evidence="1 2">
    <name type="scientific">Acorus calamus</name>
    <name type="common">Sweet flag</name>
    <dbReference type="NCBI Taxonomy" id="4465"/>
    <lineage>
        <taxon>Eukaryota</taxon>
        <taxon>Viridiplantae</taxon>
        <taxon>Streptophyta</taxon>
        <taxon>Embryophyta</taxon>
        <taxon>Tracheophyta</taxon>
        <taxon>Spermatophyta</taxon>
        <taxon>Magnoliopsida</taxon>
        <taxon>Liliopsida</taxon>
        <taxon>Acoraceae</taxon>
        <taxon>Acorus</taxon>
    </lineage>
</organism>
<accession>A0AAV9D830</accession>
<name>A0AAV9D830_ACOCL</name>
<reference evidence="1" key="2">
    <citation type="submission" date="2023-06" db="EMBL/GenBank/DDBJ databases">
        <authorList>
            <person name="Ma L."/>
            <person name="Liu K.-W."/>
            <person name="Li Z."/>
            <person name="Hsiao Y.-Y."/>
            <person name="Qi Y."/>
            <person name="Fu T."/>
            <person name="Tang G."/>
            <person name="Zhang D."/>
            <person name="Sun W.-H."/>
            <person name="Liu D.-K."/>
            <person name="Li Y."/>
            <person name="Chen G.-Z."/>
            <person name="Liu X.-D."/>
            <person name="Liao X.-Y."/>
            <person name="Jiang Y.-T."/>
            <person name="Yu X."/>
            <person name="Hao Y."/>
            <person name="Huang J."/>
            <person name="Zhao X.-W."/>
            <person name="Ke S."/>
            <person name="Chen Y.-Y."/>
            <person name="Wu W.-L."/>
            <person name="Hsu J.-L."/>
            <person name="Lin Y.-F."/>
            <person name="Huang M.-D."/>
            <person name="Li C.-Y."/>
            <person name="Huang L."/>
            <person name="Wang Z.-W."/>
            <person name="Zhao X."/>
            <person name="Zhong W.-Y."/>
            <person name="Peng D.-H."/>
            <person name="Ahmad S."/>
            <person name="Lan S."/>
            <person name="Zhang J.-S."/>
            <person name="Tsai W.-C."/>
            <person name="Van De Peer Y."/>
            <person name="Liu Z.-J."/>
        </authorList>
    </citation>
    <scope>NUCLEOTIDE SEQUENCE</scope>
    <source>
        <strain evidence="1">CP</strain>
        <tissue evidence="1">Leaves</tissue>
    </source>
</reference>
<evidence type="ECO:0000313" key="1">
    <source>
        <dbReference type="EMBL" id="KAK1296347.1"/>
    </source>
</evidence>
<dbReference type="GO" id="GO:0005783">
    <property type="term" value="C:endoplasmic reticulum"/>
    <property type="evidence" value="ECO:0007669"/>
    <property type="project" value="TreeGrafter"/>
</dbReference>
<dbReference type="Proteomes" id="UP001180020">
    <property type="component" value="Unassembled WGS sequence"/>
</dbReference>
<proteinExistence type="predicted"/>
<keyword evidence="2" id="KW-1185">Reference proteome</keyword>
<dbReference type="AlphaFoldDB" id="A0AAV9D830"/>
<dbReference type="PANTHER" id="PTHR45923">
    <property type="entry name" value="PROTEIN SEY1"/>
    <property type="match status" value="1"/>
</dbReference>
<dbReference type="GO" id="GO:0016320">
    <property type="term" value="P:endoplasmic reticulum membrane fusion"/>
    <property type="evidence" value="ECO:0007669"/>
    <property type="project" value="TreeGrafter"/>
</dbReference>
<gene>
    <name evidence="1" type="primary">RHD3</name>
    <name evidence="1" type="ORF">QJS10_CPB15g01848</name>
</gene>
<evidence type="ECO:0000313" key="2">
    <source>
        <dbReference type="Proteomes" id="UP001180020"/>
    </source>
</evidence>
<reference evidence="1" key="1">
    <citation type="journal article" date="2023" name="Nat. Commun.">
        <title>Diploid and tetraploid genomes of Acorus and the evolution of monocots.</title>
        <authorList>
            <person name="Ma L."/>
            <person name="Liu K.W."/>
            <person name="Li Z."/>
            <person name="Hsiao Y.Y."/>
            <person name="Qi Y."/>
            <person name="Fu T."/>
            <person name="Tang G.D."/>
            <person name="Zhang D."/>
            <person name="Sun W.H."/>
            <person name="Liu D.K."/>
            <person name="Li Y."/>
            <person name="Chen G.Z."/>
            <person name="Liu X.D."/>
            <person name="Liao X.Y."/>
            <person name="Jiang Y.T."/>
            <person name="Yu X."/>
            <person name="Hao Y."/>
            <person name="Huang J."/>
            <person name="Zhao X.W."/>
            <person name="Ke S."/>
            <person name="Chen Y.Y."/>
            <person name="Wu W.L."/>
            <person name="Hsu J.L."/>
            <person name="Lin Y.F."/>
            <person name="Huang M.D."/>
            <person name="Li C.Y."/>
            <person name="Huang L."/>
            <person name="Wang Z.W."/>
            <person name="Zhao X."/>
            <person name="Zhong W.Y."/>
            <person name="Peng D.H."/>
            <person name="Ahmad S."/>
            <person name="Lan S."/>
            <person name="Zhang J.S."/>
            <person name="Tsai W.C."/>
            <person name="Van de Peer Y."/>
            <person name="Liu Z.J."/>
        </authorList>
    </citation>
    <scope>NUCLEOTIDE SEQUENCE</scope>
    <source>
        <strain evidence="1">CP</strain>
    </source>
</reference>
<dbReference type="GO" id="GO:0003924">
    <property type="term" value="F:GTPase activity"/>
    <property type="evidence" value="ECO:0007669"/>
    <property type="project" value="TreeGrafter"/>
</dbReference>
<dbReference type="EMBL" id="JAUJYO010000015">
    <property type="protein sequence ID" value="KAK1296347.1"/>
    <property type="molecule type" value="Genomic_DNA"/>
</dbReference>
<sequence length="61" mass="6557">MAFTTQLIDSDGVFNISGLESFIESVRLDQYGVSYNIVSIIGPQSSAVQGGTKKSENERGD</sequence>
<comment type="caution">
    <text evidence="1">The sequence shown here is derived from an EMBL/GenBank/DDBJ whole genome shotgun (WGS) entry which is preliminary data.</text>
</comment>
<protein>
    <submittedName>
        <fullName evidence="1">Protein ROOT HAIR DEFECTIVE 3</fullName>
    </submittedName>
</protein>
<dbReference type="PANTHER" id="PTHR45923:SF2">
    <property type="entry name" value="PROTEIN SEY1"/>
    <property type="match status" value="1"/>
</dbReference>
<dbReference type="InterPro" id="IPR008803">
    <property type="entry name" value="RHD3/Sey1"/>
</dbReference>